<evidence type="ECO:0000313" key="1">
    <source>
        <dbReference type="EMBL" id="EBR5103475.1"/>
    </source>
</evidence>
<dbReference type="AlphaFoldDB" id="A0A5U7S0P6"/>
<feature type="non-terminal residue" evidence="1">
    <location>
        <position position="165"/>
    </location>
</feature>
<proteinExistence type="predicted"/>
<gene>
    <name evidence="1" type="ORF">B2O45_25640</name>
</gene>
<name>A0A5U7S0P6_SALER</name>
<dbReference type="EMBL" id="AAGSMQ010000068">
    <property type="protein sequence ID" value="EBR5103475.1"/>
    <property type="molecule type" value="Genomic_DNA"/>
</dbReference>
<accession>A0A5U7S0P6</accession>
<reference evidence="1" key="1">
    <citation type="submission" date="2018-07" db="EMBL/GenBank/DDBJ databases">
        <authorList>
            <consortium name="PulseNet: The National Subtyping Network for Foodborne Disease Surveillance"/>
            <person name="Tarr C.L."/>
            <person name="Trees E."/>
            <person name="Katz L.S."/>
            <person name="Carleton-Romer H.A."/>
            <person name="Stroika S."/>
            <person name="Kucerova Z."/>
            <person name="Roache K.F."/>
            <person name="Sabol A.L."/>
            <person name="Besser J."/>
            <person name="Gerner-Smidt P."/>
        </authorList>
    </citation>
    <scope>NUCLEOTIDE SEQUENCE</scope>
    <source>
        <strain evidence="1">PNUSAS007347</strain>
    </source>
</reference>
<dbReference type="InterPro" id="IPR002514">
    <property type="entry name" value="Transposase_8"/>
</dbReference>
<dbReference type="NCBIfam" id="NF038385">
    <property type="entry name" value="IS66_access_TnpA"/>
    <property type="match status" value="1"/>
</dbReference>
<organism evidence="1">
    <name type="scientific">Salmonella enterica</name>
    <name type="common">Salmonella choleraesuis</name>
    <dbReference type="NCBI Taxonomy" id="28901"/>
    <lineage>
        <taxon>Bacteria</taxon>
        <taxon>Pseudomonadati</taxon>
        <taxon>Pseudomonadota</taxon>
        <taxon>Gammaproteobacteria</taxon>
        <taxon>Enterobacterales</taxon>
        <taxon>Enterobacteriaceae</taxon>
        <taxon>Salmonella</taxon>
    </lineage>
</organism>
<comment type="caution">
    <text evidence="1">The sequence shown here is derived from an EMBL/GenBank/DDBJ whole genome shotgun (WGS) entry which is preliminary data.</text>
</comment>
<protein>
    <submittedName>
        <fullName evidence="1">Transposase</fullName>
    </submittedName>
</protein>
<dbReference type="GO" id="GO:0006313">
    <property type="term" value="P:DNA transposition"/>
    <property type="evidence" value="ECO:0007669"/>
    <property type="project" value="InterPro"/>
</dbReference>
<dbReference type="Pfam" id="PF01527">
    <property type="entry name" value="HTH_Tnp_1"/>
    <property type="match status" value="1"/>
</dbReference>
<dbReference type="GO" id="GO:0043565">
    <property type="term" value="F:sequence-specific DNA binding"/>
    <property type="evidence" value="ECO:0007669"/>
    <property type="project" value="InterPro"/>
</dbReference>
<dbReference type="InterPro" id="IPR010921">
    <property type="entry name" value="Trp_repressor/repl_initiator"/>
</dbReference>
<dbReference type="GO" id="GO:0004803">
    <property type="term" value="F:transposase activity"/>
    <property type="evidence" value="ECO:0007669"/>
    <property type="project" value="InterPro"/>
</dbReference>
<dbReference type="SUPFAM" id="SSF48295">
    <property type="entry name" value="TrpR-like"/>
    <property type="match status" value="1"/>
</dbReference>
<sequence>MSIIFFNGHYRMKIRPWLPDALRLHFEEHVPRTEVAHRLGIPKTTVYDLFVRFLNAGLSWPLSPSMSERKLNECLYRNKPRPPVIEPEVTVMTETPAVRKRIRRPNFPLEFKIALVEKSLRPGANVAQLAREHNINDNLLFNWRSLYRKGLLRPRNDEPVLLPVM</sequence>